<name>A0A423WRZ1_9PEZI</name>
<dbReference type="InterPro" id="IPR027443">
    <property type="entry name" value="IPNS-like_sf"/>
</dbReference>
<dbReference type="InParanoid" id="A0A423WRZ1"/>
<keyword evidence="2" id="KW-0408">Iron</keyword>
<evidence type="ECO:0000259" key="4">
    <source>
        <dbReference type="PROSITE" id="PS51471"/>
    </source>
</evidence>
<dbReference type="OrthoDB" id="406156at2759"/>
<reference evidence="5 6" key="1">
    <citation type="submission" date="2015-09" db="EMBL/GenBank/DDBJ databases">
        <title>Host preference determinants of Valsa canker pathogens revealed by comparative genomics.</title>
        <authorList>
            <person name="Yin Z."/>
            <person name="Huang L."/>
        </authorList>
    </citation>
    <scope>NUCLEOTIDE SEQUENCE [LARGE SCALE GENOMIC DNA]</scope>
    <source>
        <strain evidence="5 6">SXYLt</strain>
    </source>
</reference>
<dbReference type="SUPFAM" id="SSF51197">
    <property type="entry name" value="Clavaminate synthase-like"/>
    <property type="match status" value="1"/>
</dbReference>
<dbReference type="Proteomes" id="UP000285146">
    <property type="component" value="Unassembled WGS sequence"/>
</dbReference>
<dbReference type="InterPro" id="IPR044861">
    <property type="entry name" value="IPNS-like_FE2OG_OXY"/>
</dbReference>
<dbReference type="PANTHER" id="PTHR47990">
    <property type="entry name" value="2-OXOGLUTARATE (2OG) AND FE(II)-DEPENDENT OXYGENASE SUPERFAMILY PROTEIN-RELATED"/>
    <property type="match status" value="1"/>
</dbReference>
<organism evidence="5 6">
    <name type="scientific">Cytospora leucostoma</name>
    <dbReference type="NCBI Taxonomy" id="1230097"/>
    <lineage>
        <taxon>Eukaryota</taxon>
        <taxon>Fungi</taxon>
        <taxon>Dikarya</taxon>
        <taxon>Ascomycota</taxon>
        <taxon>Pezizomycotina</taxon>
        <taxon>Sordariomycetes</taxon>
        <taxon>Sordariomycetidae</taxon>
        <taxon>Diaporthales</taxon>
        <taxon>Cytosporaceae</taxon>
        <taxon>Cytospora</taxon>
    </lineage>
</organism>
<dbReference type="InterPro" id="IPR005123">
    <property type="entry name" value="Oxoglu/Fe-dep_dioxygenase_dom"/>
</dbReference>
<evidence type="ECO:0000256" key="3">
    <source>
        <dbReference type="SAM" id="Phobius"/>
    </source>
</evidence>
<sequence>MPTALSPSEALPLPKWHRPAKTTYDLPWADIKVLDLSTFDAPGGKEKLAEELRDAVHNTGFFSVTGTGITDEEVQRQYDIGQAFFAVPHGDKAQPRYKCDFASGNYFGYRELGERTVRGTGVRDNVESYNHAKFTPHYAGEPRHPFFEPYRPEIEAFSRRALEGVTSRVLELFAIILELPNDFFVKGHRYDDPSDDHLRYMLYHPRPEAEDAEVDNTWARAHTDFGSLTLLWSQNVAGLQIKTAASGEWRYVPPVDGGIICNVGDTLDFWSASYLRSTTHRVVRPPPDQLGGDRLGLFYFVRPGDDVDIKPAPSPLLKRLGLVGEDQEDAAPVKGLEYVRARVKDYHDSKDYGDRKGQKFRTPGRPNPTYTPSLNIGFHFRDIHIVGYNDQYKKAKEIQELHHTSKFIIASIRITSNCYTDGAFPIGTADPTPPNLGVIPSARMKENDAIAVIIILLFLVLALISFGIYRLVIMARRSMSVTSGSTSSSSEEILERSR</sequence>
<keyword evidence="3" id="KW-0812">Transmembrane</keyword>
<proteinExistence type="inferred from homology"/>
<keyword evidence="2" id="KW-0479">Metal-binding</keyword>
<keyword evidence="6" id="KW-1185">Reference proteome</keyword>
<feature type="transmembrane region" description="Helical" evidence="3">
    <location>
        <begin position="449"/>
        <end position="469"/>
    </location>
</feature>
<dbReference type="Gene3D" id="2.60.120.330">
    <property type="entry name" value="B-lactam Antibiotic, Isopenicillin N Synthase, Chain"/>
    <property type="match status" value="1"/>
</dbReference>
<keyword evidence="3" id="KW-0472">Membrane</keyword>
<evidence type="ECO:0000313" key="6">
    <source>
        <dbReference type="Proteomes" id="UP000285146"/>
    </source>
</evidence>
<comment type="caution">
    <text evidence="5">The sequence shown here is derived from an EMBL/GenBank/DDBJ whole genome shotgun (WGS) entry which is preliminary data.</text>
</comment>
<dbReference type="Pfam" id="PF03171">
    <property type="entry name" value="2OG-FeII_Oxy"/>
    <property type="match status" value="1"/>
</dbReference>
<dbReference type="InterPro" id="IPR050231">
    <property type="entry name" value="Iron_ascorbate_oxido_reductase"/>
</dbReference>
<comment type="similarity">
    <text evidence="1 2">Belongs to the iron/ascorbate-dependent oxidoreductase family.</text>
</comment>
<dbReference type="PROSITE" id="PS51471">
    <property type="entry name" value="FE2OG_OXY"/>
    <property type="match status" value="1"/>
</dbReference>
<dbReference type="Pfam" id="PF14226">
    <property type="entry name" value="DIOX_N"/>
    <property type="match status" value="1"/>
</dbReference>
<dbReference type="FunFam" id="2.60.120.330:FF:000040">
    <property type="entry name" value="Chromosome 21, whole genome shotgun sequence"/>
    <property type="match status" value="1"/>
</dbReference>
<dbReference type="PRINTS" id="PR00682">
    <property type="entry name" value="IPNSYNTHASE"/>
</dbReference>
<feature type="domain" description="Fe2OG dioxygenase" evidence="4">
    <location>
        <begin position="193"/>
        <end position="303"/>
    </location>
</feature>
<accession>A0A423WRZ1</accession>
<dbReference type="EMBL" id="LKEB01000043">
    <property type="protein sequence ID" value="ROW06253.1"/>
    <property type="molecule type" value="Genomic_DNA"/>
</dbReference>
<keyword evidence="2" id="KW-0560">Oxidoreductase</keyword>
<gene>
    <name evidence="5" type="ORF">VPNG_08104</name>
</gene>
<dbReference type="GO" id="GO:0016491">
    <property type="term" value="F:oxidoreductase activity"/>
    <property type="evidence" value="ECO:0007669"/>
    <property type="project" value="UniProtKB-KW"/>
</dbReference>
<evidence type="ECO:0000313" key="5">
    <source>
        <dbReference type="EMBL" id="ROW06253.1"/>
    </source>
</evidence>
<dbReference type="STRING" id="1230097.A0A423WRZ1"/>
<keyword evidence="3" id="KW-1133">Transmembrane helix</keyword>
<evidence type="ECO:0000256" key="1">
    <source>
        <dbReference type="ARBA" id="ARBA00008056"/>
    </source>
</evidence>
<dbReference type="GO" id="GO:0046872">
    <property type="term" value="F:metal ion binding"/>
    <property type="evidence" value="ECO:0007669"/>
    <property type="project" value="UniProtKB-KW"/>
</dbReference>
<dbReference type="GO" id="GO:0044283">
    <property type="term" value="P:small molecule biosynthetic process"/>
    <property type="evidence" value="ECO:0007669"/>
    <property type="project" value="UniProtKB-ARBA"/>
</dbReference>
<protein>
    <recommendedName>
        <fullName evidence="4">Fe2OG dioxygenase domain-containing protein</fullName>
    </recommendedName>
</protein>
<evidence type="ECO:0000256" key="2">
    <source>
        <dbReference type="RuleBase" id="RU003682"/>
    </source>
</evidence>
<dbReference type="AlphaFoldDB" id="A0A423WRZ1"/>
<dbReference type="InterPro" id="IPR026992">
    <property type="entry name" value="DIOX_N"/>
</dbReference>